<dbReference type="PRINTS" id="PR01438">
    <property type="entry name" value="UNVRSLSTRESS"/>
</dbReference>
<dbReference type="PANTHER" id="PTHR46268:SF6">
    <property type="entry name" value="UNIVERSAL STRESS PROTEIN UP12"/>
    <property type="match status" value="1"/>
</dbReference>
<evidence type="ECO:0000313" key="4">
    <source>
        <dbReference type="Proteomes" id="UP000825051"/>
    </source>
</evidence>
<protein>
    <submittedName>
        <fullName evidence="3">Universal stress protein</fullName>
    </submittedName>
</protein>
<proteinExistence type="inferred from homology"/>
<name>A0A8F9XIC1_9BACT</name>
<evidence type="ECO:0000259" key="2">
    <source>
        <dbReference type="Pfam" id="PF00582"/>
    </source>
</evidence>
<comment type="similarity">
    <text evidence="1">Belongs to the universal stress protein A family.</text>
</comment>
<dbReference type="PANTHER" id="PTHR46268">
    <property type="entry name" value="STRESS RESPONSE PROTEIN NHAX"/>
    <property type="match status" value="1"/>
</dbReference>
<dbReference type="AlphaFoldDB" id="A0A8F9XIC1"/>
<evidence type="ECO:0000313" key="3">
    <source>
        <dbReference type="EMBL" id="QYM80245.1"/>
    </source>
</evidence>
<reference evidence="3" key="1">
    <citation type="submission" date="2021-08" db="EMBL/GenBank/DDBJ databases">
        <title>Genome of a novel bacterium of the phylum Verrucomicrobia, Oleiharenicola sp. KSB-15.</title>
        <authorList>
            <person name="Chung J.-H."/>
            <person name="Ahn J.-H."/>
            <person name="Yoon Y."/>
            <person name="Kim D.-Y."/>
            <person name="An S.-H."/>
            <person name="Park I."/>
            <person name="Yeon J."/>
        </authorList>
    </citation>
    <scope>NUCLEOTIDE SEQUENCE</scope>
    <source>
        <strain evidence="3">KSB-15</strain>
    </source>
</reference>
<dbReference type="InterPro" id="IPR006016">
    <property type="entry name" value="UspA"/>
</dbReference>
<dbReference type="KEGG" id="ole:K0B96_06425"/>
<dbReference type="EMBL" id="CP080507">
    <property type="protein sequence ID" value="QYM80245.1"/>
    <property type="molecule type" value="Genomic_DNA"/>
</dbReference>
<dbReference type="RefSeq" id="WP_220165156.1">
    <property type="nucleotide sequence ID" value="NZ_CP080507.1"/>
</dbReference>
<dbReference type="InterPro" id="IPR014729">
    <property type="entry name" value="Rossmann-like_a/b/a_fold"/>
</dbReference>
<dbReference type="Proteomes" id="UP000825051">
    <property type="component" value="Chromosome"/>
</dbReference>
<dbReference type="Pfam" id="PF00582">
    <property type="entry name" value="Usp"/>
    <property type="match status" value="1"/>
</dbReference>
<sequence>MTTILAPLDFSAVSERVAEAAVKLARAFSGRVVFLHIVQPPVINTEYGVMMENIAEIVTVSERAAGKQLAAWQKKFTATGADIEIVHRTGAPVSLILEQARASHAAYIVMGSHGHTALYDLLVGTTANGVVKGAPCPVVIVPPEHRHKSP</sequence>
<keyword evidence="4" id="KW-1185">Reference proteome</keyword>
<feature type="domain" description="UspA" evidence="2">
    <location>
        <begin position="2"/>
        <end position="142"/>
    </location>
</feature>
<accession>A0A8F9XIC1</accession>
<dbReference type="CDD" id="cd00293">
    <property type="entry name" value="USP-like"/>
    <property type="match status" value="1"/>
</dbReference>
<dbReference type="Gene3D" id="3.40.50.620">
    <property type="entry name" value="HUPs"/>
    <property type="match status" value="1"/>
</dbReference>
<evidence type="ECO:0000256" key="1">
    <source>
        <dbReference type="ARBA" id="ARBA00008791"/>
    </source>
</evidence>
<dbReference type="SUPFAM" id="SSF52402">
    <property type="entry name" value="Adenine nucleotide alpha hydrolases-like"/>
    <property type="match status" value="1"/>
</dbReference>
<organism evidence="3 4">
    <name type="scientific">Horticoccus luteus</name>
    <dbReference type="NCBI Taxonomy" id="2862869"/>
    <lineage>
        <taxon>Bacteria</taxon>
        <taxon>Pseudomonadati</taxon>
        <taxon>Verrucomicrobiota</taxon>
        <taxon>Opitutia</taxon>
        <taxon>Opitutales</taxon>
        <taxon>Opitutaceae</taxon>
        <taxon>Horticoccus</taxon>
    </lineage>
</organism>
<gene>
    <name evidence="3" type="ORF">K0B96_06425</name>
</gene>
<dbReference type="InterPro" id="IPR006015">
    <property type="entry name" value="Universal_stress_UspA"/>
</dbReference>